<dbReference type="Proteomes" id="UP001596071">
    <property type="component" value="Unassembled WGS sequence"/>
</dbReference>
<evidence type="ECO:0000256" key="3">
    <source>
        <dbReference type="HAMAP-Rule" id="MF_01660"/>
    </source>
</evidence>
<dbReference type="GO" id="GO:0070205">
    <property type="term" value="F:2-succinyl-6-hydroxy-2,4-cyclohexadiene-1-carboxylate synthase activity"/>
    <property type="evidence" value="ECO:0007669"/>
    <property type="project" value="UniProtKB-EC"/>
</dbReference>
<dbReference type="PANTHER" id="PTHR42916">
    <property type="entry name" value="2-SUCCINYL-5-ENOLPYRUVYL-6-HYDROXY-3-CYCLOHEXENE-1-CARBOXYLATE SYNTHASE"/>
    <property type="match status" value="1"/>
</dbReference>
<keyword evidence="6" id="KW-1185">Reference proteome</keyword>
<accession>A0ABW0TUA1</accession>
<reference evidence="6" key="1">
    <citation type="journal article" date="2019" name="Int. J. Syst. Evol. Microbiol.">
        <title>The Global Catalogue of Microorganisms (GCM) 10K type strain sequencing project: providing services to taxonomists for standard genome sequencing and annotation.</title>
        <authorList>
            <consortium name="The Broad Institute Genomics Platform"/>
            <consortium name="The Broad Institute Genome Sequencing Center for Infectious Disease"/>
            <person name="Wu L."/>
            <person name="Ma J."/>
        </authorList>
    </citation>
    <scope>NUCLEOTIDE SEQUENCE [LARGE SCALE GENOMIC DNA]</scope>
    <source>
        <strain evidence="6">KACC 11299</strain>
    </source>
</reference>
<dbReference type="PANTHER" id="PTHR42916:SF1">
    <property type="entry name" value="PROTEIN PHYLLO, CHLOROPLASTIC"/>
    <property type="match status" value="1"/>
</dbReference>
<dbReference type="InterPro" id="IPR029058">
    <property type="entry name" value="AB_hydrolase_fold"/>
</dbReference>
<organism evidence="5 6">
    <name type="scientific">Sporosarcina koreensis</name>
    <dbReference type="NCBI Taxonomy" id="334735"/>
    <lineage>
        <taxon>Bacteria</taxon>
        <taxon>Bacillati</taxon>
        <taxon>Bacillota</taxon>
        <taxon>Bacilli</taxon>
        <taxon>Bacillales</taxon>
        <taxon>Caryophanaceae</taxon>
        <taxon>Sporosarcina</taxon>
    </lineage>
</organism>
<dbReference type="EMBL" id="JBHSNP010000008">
    <property type="protein sequence ID" value="MFC5602347.1"/>
    <property type="molecule type" value="Genomic_DNA"/>
</dbReference>
<comment type="pathway">
    <text evidence="3">Quinol/quinone metabolism; menaquinone biosynthesis.</text>
</comment>
<comment type="subunit">
    <text evidence="3">Monomer.</text>
</comment>
<dbReference type="RefSeq" id="WP_381442331.1">
    <property type="nucleotide sequence ID" value="NZ_JBHSNP010000008.1"/>
</dbReference>
<dbReference type="Pfam" id="PF00561">
    <property type="entry name" value="Abhydrolase_1"/>
    <property type="match status" value="1"/>
</dbReference>
<dbReference type="InterPro" id="IPR022485">
    <property type="entry name" value="SHCHC_synthase_MenH"/>
</dbReference>
<evidence type="ECO:0000313" key="5">
    <source>
        <dbReference type="EMBL" id="MFC5602347.1"/>
    </source>
</evidence>
<dbReference type="Gene3D" id="3.40.50.1820">
    <property type="entry name" value="alpha/beta hydrolase"/>
    <property type="match status" value="1"/>
</dbReference>
<comment type="function">
    <text evidence="3">Catalyzes a proton abstraction reaction that results in 2,5-elimination of pyruvate from 2-succinyl-5-enolpyruvyl-6-hydroxy-3-cyclohexene-1-carboxylate (SEPHCHC) and the formation of 2-succinyl-6-hydroxy-2,4-cyclohexadiene-1-carboxylate (SHCHC).</text>
</comment>
<evidence type="ECO:0000256" key="2">
    <source>
        <dbReference type="ARBA" id="ARBA00023239"/>
    </source>
</evidence>
<sequence length="273" mass="30695">MSELIPVRGLSFYVEVEGEPQLPEVVFLHGFTGTSATWREVRDELQGKYRTIAIDLTGHGKTTVPDKPERYSMEEQIEDLEALFEQLKLDSFYLVGYSMGGRISLAYTVRYPKRVQALILESASPGLVDEQARTERRAADKALASKIMKRGIASFVDKWESIPLFESQKSLPEEKRQAIRNERLQQSATGLANSLLGIGTGSQESYWEALHSIQNPVLLLTGELDAKFVAIAQEMNDRSPAWRHIVVSGAGHAIHVEKPRLFATMIMEYLQDL</sequence>
<evidence type="ECO:0000313" key="6">
    <source>
        <dbReference type="Proteomes" id="UP001596071"/>
    </source>
</evidence>
<comment type="similarity">
    <text evidence="3">Belongs to the AB hydrolase superfamily. MenH family.</text>
</comment>
<name>A0ABW0TUA1_9BACL</name>
<dbReference type="HAMAP" id="MF_01660">
    <property type="entry name" value="MenH"/>
    <property type="match status" value="1"/>
</dbReference>
<dbReference type="PRINTS" id="PR00111">
    <property type="entry name" value="ABHYDROLASE"/>
</dbReference>
<evidence type="ECO:0000256" key="1">
    <source>
        <dbReference type="ARBA" id="ARBA00022428"/>
    </source>
</evidence>
<dbReference type="NCBIfam" id="TIGR03695">
    <property type="entry name" value="menH_SHCHC"/>
    <property type="match status" value="1"/>
</dbReference>
<keyword evidence="1 3" id="KW-0474">Menaquinone biosynthesis</keyword>
<comment type="catalytic activity">
    <reaction evidence="3">
        <text>5-enolpyruvoyl-6-hydroxy-2-succinyl-cyclohex-3-ene-1-carboxylate = (1R,6R)-6-hydroxy-2-succinyl-cyclohexa-2,4-diene-1-carboxylate + pyruvate</text>
        <dbReference type="Rhea" id="RHEA:25597"/>
        <dbReference type="ChEBI" id="CHEBI:15361"/>
        <dbReference type="ChEBI" id="CHEBI:58689"/>
        <dbReference type="ChEBI" id="CHEBI:58818"/>
        <dbReference type="EC" id="4.2.99.20"/>
    </reaction>
</comment>
<keyword evidence="2 3" id="KW-0456">Lyase</keyword>
<comment type="caution">
    <text evidence="5">The sequence shown here is derived from an EMBL/GenBank/DDBJ whole genome shotgun (WGS) entry which is preliminary data.</text>
</comment>
<gene>
    <name evidence="3 5" type="primary">menH</name>
    <name evidence="5" type="ORF">ACFPTP_03675</name>
</gene>
<feature type="domain" description="AB hydrolase-1" evidence="4">
    <location>
        <begin position="25"/>
        <end position="259"/>
    </location>
</feature>
<comment type="pathway">
    <text evidence="3">Quinol/quinone metabolism; 1,4-dihydroxy-2-naphthoate biosynthesis; 1,4-dihydroxy-2-naphthoate from chorismate: step 3/7.</text>
</comment>
<evidence type="ECO:0000259" key="4">
    <source>
        <dbReference type="Pfam" id="PF00561"/>
    </source>
</evidence>
<protein>
    <recommendedName>
        <fullName evidence="3">Putative 2-succinyl-6-hydroxy-2,4-cyclohexadiene-1-carboxylate synthase</fullName>
        <shortName evidence="3">SHCHC synthase</shortName>
        <ecNumber evidence="3">4.2.99.20</ecNumber>
    </recommendedName>
</protein>
<dbReference type="SUPFAM" id="SSF53474">
    <property type="entry name" value="alpha/beta-Hydrolases"/>
    <property type="match status" value="1"/>
</dbReference>
<dbReference type="InterPro" id="IPR000073">
    <property type="entry name" value="AB_hydrolase_1"/>
</dbReference>
<proteinExistence type="inferred from homology"/>
<dbReference type="EC" id="4.2.99.20" evidence="3"/>